<dbReference type="Gene3D" id="3.40.30.10">
    <property type="entry name" value="Glutaredoxin"/>
    <property type="match status" value="1"/>
</dbReference>
<dbReference type="InterPro" id="IPR036249">
    <property type="entry name" value="Thioredoxin-like_sf"/>
</dbReference>
<comment type="caution">
    <text evidence="2">The sequence shown here is derived from an EMBL/GenBank/DDBJ whole genome shotgun (WGS) entry which is preliminary data.</text>
</comment>
<feature type="domain" description="DSBA-like thioredoxin" evidence="1">
    <location>
        <begin position="1"/>
        <end position="82"/>
    </location>
</feature>
<dbReference type="EMBL" id="JBHSPR010000007">
    <property type="protein sequence ID" value="MFC6016292.1"/>
    <property type="molecule type" value="Genomic_DNA"/>
</dbReference>
<evidence type="ECO:0000313" key="2">
    <source>
        <dbReference type="EMBL" id="MFC6016292.1"/>
    </source>
</evidence>
<name>A0ABW1K3K2_9ACTN</name>
<proteinExistence type="predicted"/>
<accession>A0ABW1K3K2</accession>
<protein>
    <submittedName>
        <fullName evidence="2">DsbA family protein</fullName>
    </submittedName>
</protein>
<organism evidence="2 3">
    <name type="scientific">Plantactinospora solaniradicis</name>
    <dbReference type="NCBI Taxonomy" id="1723736"/>
    <lineage>
        <taxon>Bacteria</taxon>
        <taxon>Bacillati</taxon>
        <taxon>Actinomycetota</taxon>
        <taxon>Actinomycetes</taxon>
        <taxon>Micromonosporales</taxon>
        <taxon>Micromonosporaceae</taxon>
        <taxon>Plantactinospora</taxon>
    </lineage>
</organism>
<dbReference type="RefSeq" id="WP_377419523.1">
    <property type="nucleotide sequence ID" value="NZ_JBHSPR010000007.1"/>
</dbReference>
<dbReference type="Pfam" id="PF01323">
    <property type="entry name" value="DSBA"/>
    <property type="match status" value="1"/>
</dbReference>
<dbReference type="Proteomes" id="UP001596203">
    <property type="component" value="Unassembled WGS sequence"/>
</dbReference>
<reference evidence="3" key="1">
    <citation type="journal article" date="2019" name="Int. J. Syst. Evol. Microbiol.">
        <title>The Global Catalogue of Microorganisms (GCM) 10K type strain sequencing project: providing services to taxonomists for standard genome sequencing and annotation.</title>
        <authorList>
            <consortium name="The Broad Institute Genomics Platform"/>
            <consortium name="The Broad Institute Genome Sequencing Center for Infectious Disease"/>
            <person name="Wu L."/>
            <person name="Ma J."/>
        </authorList>
    </citation>
    <scope>NUCLEOTIDE SEQUENCE [LARGE SCALE GENOMIC DNA]</scope>
    <source>
        <strain evidence="3">ZS-35-S2</strain>
    </source>
</reference>
<gene>
    <name evidence="2" type="ORF">ACFP2T_08785</name>
</gene>
<keyword evidence="3" id="KW-1185">Reference proteome</keyword>
<sequence length="121" mass="12888">MFRAHFGQARKLWTATEVLDFAAEVGLDPDEAAEALRSRRYRARVAAEQREAPRLGAHGAPFLVLDDRFAVPGAIGTDKLLAVITRAWTDSHPTPQPLPVVGSVEGGCTPDGCLVPGPSAT</sequence>
<dbReference type="SUPFAM" id="SSF52833">
    <property type="entry name" value="Thioredoxin-like"/>
    <property type="match status" value="1"/>
</dbReference>
<dbReference type="InterPro" id="IPR001853">
    <property type="entry name" value="DSBA-like_thioredoxin_dom"/>
</dbReference>
<evidence type="ECO:0000259" key="1">
    <source>
        <dbReference type="Pfam" id="PF01323"/>
    </source>
</evidence>
<evidence type="ECO:0000313" key="3">
    <source>
        <dbReference type="Proteomes" id="UP001596203"/>
    </source>
</evidence>